<dbReference type="PANTHER" id="PTHR46589:SF1">
    <property type="entry name" value="APOPTOTIC CHROMATIN CONDENSATION INDUCER IN THE NUCLEUS"/>
    <property type="match status" value="1"/>
</dbReference>
<dbReference type="Proteomes" id="UP001529510">
    <property type="component" value="Unassembled WGS sequence"/>
</dbReference>
<gene>
    <name evidence="2" type="ORF">M9458_016362</name>
</gene>
<name>A0ABD0QSQ4_CIRMR</name>
<feature type="non-terminal residue" evidence="2">
    <location>
        <position position="148"/>
    </location>
</feature>
<feature type="region of interest" description="Disordered" evidence="1">
    <location>
        <begin position="46"/>
        <end position="134"/>
    </location>
</feature>
<dbReference type="AlphaFoldDB" id="A0ABD0QSQ4"/>
<dbReference type="EMBL" id="JAMKFB020000007">
    <property type="protein sequence ID" value="KAL0189263.1"/>
    <property type="molecule type" value="Genomic_DNA"/>
</dbReference>
<evidence type="ECO:0000313" key="3">
    <source>
        <dbReference type="Proteomes" id="UP001529510"/>
    </source>
</evidence>
<dbReference type="InterPro" id="IPR052793">
    <property type="entry name" value="EJC-associated_protein"/>
</dbReference>
<keyword evidence="3" id="KW-1185">Reference proteome</keyword>
<feature type="compositionally biased region" description="Basic and acidic residues" evidence="1">
    <location>
        <begin position="46"/>
        <end position="76"/>
    </location>
</feature>
<evidence type="ECO:0000256" key="1">
    <source>
        <dbReference type="SAM" id="MobiDB-lite"/>
    </source>
</evidence>
<protein>
    <recommendedName>
        <fullName evidence="4">Apoptotic chromatin condensation inducer in the nucleus</fullName>
    </recommendedName>
</protein>
<organism evidence="2 3">
    <name type="scientific">Cirrhinus mrigala</name>
    <name type="common">Mrigala</name>
    <dbReference type="NCBI Taxonomy" id="683832"/>
    <lineage>
        <taxon>Eukaryota</taxon>
        <taxon>Metazoa</taxon>
        <taxon>Chordata</taxon>
        <taxon>Craniata</taxon>
        <taxon>Vertebrata</taxon>
        <taxon>Euteleostomi</taxon>
        <taxon>Actinopterygii</taxon>
        <taxon>Neopterygii</taxon>
        <taxon>Teleostei</taxon>
        <taxon>Ostariophysi</taxon>
        <taxon>Cypriniformes</taxon>
        <taxon>Cyprinidae</taxon>
        <taxon>Labeoninae</taxon>
        <taxon>Labeonini</taxon>
        <taxon>Cirrhinus</taxon>
    </lineage>
</organism>
<accession>A0ABD0QSQ4</accession>
<proteinExistence type="predicted"/>
<dbReference type="InterPro" id="IPR032552">
    <property type="entry name" value="RSB_motif"/>
</dbReference>
<evidence type="ECO:0000313" key="2">
    <source>
        <dbReference type="EMBL" id="KAL0189263.1"/>
    </source>
</evidence>
<evidence type="ECO:0008006" key="4">
    <source>
        <dbReference type="Google" id="ProtNLM"/>
    </source>
</evidence>
<feature type="non-terminal residue" evidence="2">
    <location>
        <position position="1"/>
    </location>
</feature>
<sequence length="148" mass="16633">KPEEPPVKLLDDLFHKTKAAPCIYWLPLTEEQATQRALERAERIKEREKRRKELQEEEDKKQEERRERAKGRDREGGNTGGAGVVRRKEREKGAERQKRGEMATEAVVATPKLQGAADAHGAVATPPGTDDTECTERVCGRVDVCETG</sequence>
<feature type="compositionally biased region" description="Basic and acidic residues" evidence="1">
    <location>
        <begin position="86"/>
        <end position="102"/>
    </location>
</feature>
<dbReference type="Pfam" id="PF16294">
    <property type="entry name" value="RSB_motif"/>
    <property type="match status" value="1"/>
</dbReference>
<dbReference type="PANTHER" id="PTHR46589">
    <property type="entry name" value="APOPTOTIC CHROMATIN CONDENSATION INDUCER IN THE NUCLEUS"/>
    <property type="match status" value="1"/>
</dbReference>
<reference evidence="2 3" key="1">
    <citation type="submission" date="2024-05" db="EMBL/GenBank/DDBJ databases">
        <title>Genome sequencing and assembly of Indian major carp, Cirrhinus mrigala (Hamilton, 1822).</title>
        <authorList>
            <person name="Mohindra V."/>
            <person name="Chowdhury L.M."/>
            <person name="Lal K."/>
            <person name="Jena J.K."/>
        </authorList>
    </citation>
    <scope>NUCLEOTIDE SEQUENCE [LARGE SCALE GENOMIC DNA]</scope>
    <source>
        <strain evidence="2">CM1030</strain>
        <tissue evidence="2">Blood</tissue>
    </source>
</reference>
<comment type="caution">
    <text evidence="2">The sequence shown here is derived from an EMBL/GenBank/DDBJ whole genome shotgun (WGS) entry which is preliminary data.</text>
</comment>